<reference evidence="4 5" key="1">
    <citation type="submission" date="2015-01" db="EMBL/GenBank/DDBJ databases">
        <title>Enhanced salinomycin production by adjusting the supply of polyketide extender units in Streptomyce albus DSM 41398.</title>
        <authorList>
            <person name="Lu C."/>
        </authorList>
    </citation>
    <scope>NUCLEOTIDE SEQUENCE [LARGE SCALE GENOMIC DNA]</scope>
    <source>
        <strain evidence="5">ATCC 21838 / DSM 41398 / FERM P-419 / JCM 4703 / NBRC 107858</strain>
    </source>
</reference>
<feature type="region of interest" description="Disordered" evidence="1">
    <location>
        <begin position="368"/>
        <end position="404"/>
    </location>
</feature>
<keyword evidence="2" id="KW-0472">Membrane</keyword>
<dbReference type="Pfam" id="PF21725">
    <property type="entry name" value="T7SS_signal"/>
    <property type="match status" value="1"/>
</dbReference>
<dbReference type="Proteomes" id="UP000031523">
    <property type="component" value="Chromosome"/>
</dbReference>
<evidence type="ECO:0000313" key="5">
    <source>
        <dbReference type="Proteomes" id="UP000031523"/>
    </source>
</evidence>
<evidence type="ECO:0000313" key="4">
    <source>
        <dbReference type="EMBL" id="AJE83089.1"/>
    </source>
</evidence>
<feature type="region of interest" description="Disordered" evidence="1">
    <location>
        <begin position="123"/>
        <end position="158"/>
    </location>
</feature>
<dbReference type="EMBL" id="CP010519">
    <property type="protein sequence ID" value="AJE83089.1"/>
    <property type="molecule type" value="Genomic_DNA"/>
</dbReference>
<evidence type="ECO:0000259" key="3">
    <source>
        <dbReference type="Pfam" id="PF21725"/>
    </source>
</evidence>
<feature type="domain" description="Putative T7SS secretion signal" evidence="3">
    <location>
        <begin position="18"/>
        <end position="192"/>
    </location>
</feature>
<keyword evidence="2" id="KW-1133">Transmembrane helix</keyword>
<proteinExistence type="predicted"/>
<dbReference type="AlphaFoldDB" id="A0A0B5EN96"/>
<sequence>MSRPKDWEPLHDGDPTPGDPYEVARLGKKLRTMADEIDKQSRNIKALASVEGWDSDAGRAFHDIAGDTSARLKRAYDRYDEAALALGTKVNEGDSETGEYASELHRAQKVADKALRDFREAEGSHKSAIKGLEPHQGKVPASKEDASDRAKMEKQRDEAWSDIRDAHGEIARAKQIRDDAANSAAKKIKNIIHHDGVRDPGGFFNFLADWADAFANLSAVFSVLAVICAFVPPLQVLAPVFAALAVISSAAALAGHAYDMFARGGKLNLLKLGLDVLGVVPGLGVIKGFGALRGLKGLSLVGRAGRFARGVKSGVSDKFFNGIAVKGVNWMLGKAGKPLIEGKKITAAIKGAGFGSALHKVFTGHNGASTGDPGDSYKGPTPKPSPGPAPTPSPSPFHTAVATG</sequence>
<gene>
    <name evidence="4" type="ORF">SLNWT_2713</name>
</gene>
<keyword evidence="2" id="KW-0812">Transmembrane</keyword>
<name>A0A0B5EN96_STRA4</name>
<organism evidence="4 5">
    <name type="scientific">Streptomyces albus (strain ATCC 21838 / DSM 41398 / FERM P-419 / JCM 4703 / NBRC 107858)</name>
    <dbReference type="NCBI Taxonomy" id="1081613"/>
    <lineage>
        <taxon>Bacteria</taxon>
        <taxon>Bacillati</taxon>
        <taxon>Actinomycetota</taxon>
        <taxon>Actinomycetes</taxon>
        <taxon>Kitasatosporales</taxon>
        <taxon>Streptomycetaceae</taxon>
        <taxon>Streptomyces</taxon>
    </lineage>
</organism>
<dbReference type="InterPro" id="IPR049082">
    <property type="entry name" value="T7SS_signal"/>
</dbReference>
<dbReference type="KEGG" id="sals:SLNWT_2713"/>
<feature type="transmembrane region" description="Helical" evidence="2">
    <location>
        <begin position="213"/>
        <end position="234"/>
    </location>
</feature>
<feature type="region of interest" description="Disordered" evidence="1">
    <location>
        <begin position="1"/>
        <end position="22"/>
    </location>
</feature>
<feature type="compositionally biased region" description="Basic and acidic residues" evidence="1">
    <location>
        <begin position="132"/>
        <end position="158"/>
    </location>
</feature>
<feature type="compositionally biased region" description="Pro residues" evidence="1">
    <location>
        <begin position="381"/>
        <end position="395"/>
    </location>
</feature>
<keyword evidence="5" id="KW-1185">Reference proteome</keyword>
<protein>
    <recommendedName>
        <fullName evidence="3">Putative T7SS secretion signal domain-containing protein</fullName>
    </recommendedName>
</protein>
<accession>A0A0B5EN96</accession>
<feature type="transmembrane region" description="Helical" evidence="2">
    <location>
        <begin position="240"/>
        <end position="261"/>
    </location>
</feature>
<evidence type="ECO:0000256" key="2">
    <source>
        <dbReference type="SAM" id="Phobius"/>
    </source>
</evidence>
<feature type="compositionally biased region" description="Basic and acidic residues" evidence="1">
    <location>
        <begin position="1"/>
        <end position="14"/>
    </location>
</feature>
<evidence type="ECO:0000256" key="1">
    <source>
        <dbReference type="SAM" id="MobiDB-lite"/>
    </source>
</evidence>